<accession>A0A024TV35</accession>
<protein>
    <recommendedName>
        <fullName evidence="3">aspartate carbamoyltransferase</fullName>
        <ecNumber evidence="3">2.1.3.2</ecNumber>
    </recommendedName>
</protein>
<dbReference type="VEuPathDB" id="FungiDB:H310_09176"/>
<evidence type="ECO:0000259" key="9">
    <source>
        <dbReference type="Pfam" id="PF00185"/>
    </source>
</evidence>
<comment type="catalytic activity">
    <reaction evidence="7">
        <text>carbamoyl phosphate + L-aspartate = N-carbamoyl-L-aspartate + phosphate + H(+)</text>
        <dbReference type="Rhea" id="RHEA:20013"/>
        <dbReference type="ChEBI" id="CHEBI:15378"/>
        <dbReference type="ChEBI" id="CHEBI:29991"/>
        <dbReference type="ChEBI" id="CHEBI:32814"/>
        <dbReference type="ChEBI" id="CHEBI:43474"/>
        <dbReference type="ChEBI" id="CHEBI:58228"/>
        <dbReference type="EC" id="2.1.3.2"/>
    </reaction>
</comment>
<name>A0A024TV35_9STRA</name>
<dbReference type="GO" id="GO:0004070">
    <property type="term" value="F:aspartate carbamoyltransferase activity"/>
    <property type="evidence" value="ECO:0007669"/>
    <property type="project" value="UniProtKB-EC"/>
</dbReference>
<dbReference type="AlphaFoldDB" id="A0A024TV35"/>
<evidence type="ECO:0000256" key="2">
    <source>
        <dbReference type="ARBA" id="ARBA00008896"/>
    </source>
</evidence>
<dbReference type="NCBIfam" id="NF002032">
    <property type="entry name" value="PRK00856.1"/>
    <property type="match status" value="1"/>
</dbReference>
<evidence type="ECO:0000256" key="3">
    <source>
        <dbReference type="ARBA" id="ARBA00013008"/>
    </source>
</evidence>
<dbReference type="InterPro" id="IPR006131">
    <property type="entry name" value="Asp_carbamoyltransf_Asp/Orn-bd"/>
</dbReference>
<organism evidence="11">
    <name type="scientific">Aphanomyces invadans</name>
    <dbReference type="NCBI Taxonomy" id="157072"/>
    <lineage>
        <taxon>Eukaryota</taxon>
        <taxon>Sar</taxon>
        <taxon>Stramenopiles</taxon>
        <taxon>Oomycota</taxon>
        <taxon>Saprolegniomycetes</taxon>
        <taxon>Saprolegniales</taxon>
        <taxon>Verrucalvaceae</taxon>
        <taxon>Aphanomyces</taxon>
    </lineage>
</organism>
<evidence type="ECO:0000256" key="4">
    <source>
        <dbReference type="ARBA" id="ARBA00022679"/>
    </source>
</evidence>
<dbReference type="InterPro" id="IPR036901">
    <property type="entry name" value="Asp/Orn_carbamoylTrfase_sf"/>
</dbReference>
<dbReference type="PROSITE" id="PS00097">
    <property type="entry name" value="CARBAMOYLTRANSFERASE"/>
    <property type="match status" value="1"/>
</dbReference>
<keyword evidence="4 8" id="KW-0808">Transferase</keyword>
<feature type="domain" description="Aspartate/ornithine carbamoyltransferase Asp/Orn-binding" evidence="9">
    <location>
        <begin position="166"/>
        <end position="314"/>
    </location>
</feature>
<dbReference type="EMBL" id="KI913971">
    <property type="protein sequence ID" value="ETV97834.1"/>
    <property type="molecule type" value="Genomic_DNA"/>
</dbReference>
<dbReference type="InterPro" id="IPR002082">
    <property type="entry name" value="Asp_carbamoyltransf"/>
</dbReference>
<comment type="function">
    <text evidence="6">Catalyzes the condensation of carbamoyl phosphate and aspartate to form carbamoyl aspartate and inorganic phosphate, the committed step in the de novo pyrimidine nucleotide biosynthesis pathway.</text>
</comment>
<dbReference type="InterPro" id="IPR006132">
    <property type="entry name" value="Asp/Orn_carbamoyltranf_P-bd"/>
</dbReference>
<dbReference type="PRINTS" id="PR00100">
    <property type="entry name" value="AOTCASE"/>
</dbReference>
<dbReference type="PANTHER" id="PTHR45753:SF6">
    <property type="entry name" value="ASPARTATE CARBAMOYLTRANSFERASE"/>
    <property type="match status" value="1"/>
</dbReference>
<dbReference type="eggNOG" id="KOG0370">
    <property type="taxonomic scope" value="Eukaryota"/>
</dbReference>
<dbReference type="GO" id="GO:0006520">
    <property type="term" value="P:amino acid metabolic process"/>
    <property type="evidence" value="ECO:0007669"/>
    <property type="project" value="InterPro"/>
</dbReference>
<dbReference type="EC" id="2.1.3.2" evidence="3"/>
<dbReference type="Pfam" id="PF02729">
    <property type="entry name" value="OTCace_N"/>
    <property type="match status" value="1"/>
</dbReference>
<dbReference type="FunFam" id="3.40.50.1370:FF:000005">
    <property type="entry name" value="CAD protein-like isoform X1"/>
    <property type="match status" value="1"/>
</dbReference>
<evidence type="ECO:0000256" key="6">
    <source>
        <dbReference type="ARBA" id="ARBA00043884"/>
    </source>
</evidence>
<evidence type="ECO:0000256" key="7">
    <source>
        <dbReference type="ARBA" id="ARBA00048859"/>
    </source>
</evidence>
<evidence type="ECO:0000313" key="11">
    <source>
        <dbReference type="EMBL" id="ETV97834.1"/>
    </source>
</evidence>
<dbReference type="HAMAP" id="MF_00001">
    <property type="entry name" value="Asp_carb_tr"/>
    <property type="match status" value="1"/>
</dbReference>
<dbReference type="GO" id="GO:0016597">
    <property type="term" value="F:amino acid binding"/>
    <property type="evidence" value="ECO:0007669"/>
    <property type="project" value="InterPro"/>
</dbReference>
<dbReference type="PANTHER" id="PTHR45753">
    <property type="entry name" value="ORNITHINE CARBAMOYLTRANSFERASE, MITOCHONDRIAL"/>
    <property type="match status" value="1"/>
</dbReference>
<dbReference type="InterPro" id="IPR006130">
    <property type="entry name" value="Asp/Orn_carbamoylTrfase"/>
</dbReference>
<dbReference type="RefSeq" id="XP_008873395.1">
    <property type="nucleotide sequence ID" value="XM_008875173.1"/>
</dbReference>
<evidence type="ECO:0000256" key="8">
    <source>
        <dbReference type="RuleBase" id="RU003634"/>
    </source>
</evidence>
<dbReference type="STRING" id="157072.A0A024TV35"/>
<dbReference type="NCBIfam" id="TIGR00670">
    <property type="entry name" value="asp_carb_tr"/>
    <property type="match status" value="1"/>
</dbReference>
<evidence type="ECO:0000256" key="1">
    <source>
        <dbReference type="ARBA" id="ARBA00004852"/>
    </source>
</evidence>
<comment type="similarity">
    <text evidence="2">Belongs to the aspartate/ornithine carbamoyltransferase superfamily. ATCase family.</text>
</comment>
<dbReference type="FunFam" id="3.40.50.1370:FF:000002">
    <property type="entry name" value="Aspartate carbamoyltransferase 2"/>
    <property type="match status" value="1"/>
</dbReference>
<reference evidence="11" key="1">
    <citation type="submission" date="2013-12" db="EMBL/GenBank/DDBJ databases">
        <title>The Genome Sequence of Aphanomyces invadans NJM9701.</title>
        <authorList>
            <consortium name="The Broad Institute Genomics Platform"/>
            <person name="Russ C."/>
            <person name="Tyler B."/>
            <person name="van West P."/>
            <person name="Dieguez-Uribeondo J."/>
            <person name="Young S.K."/>
            <person name="Zeng Q."/>
            <person name="Gargeya S."/>
            <person name="Fitzgerald M."/>
            <person name="Abouelleil A."/>
            <person name="Alvarado L."/>
            <person name="Chapman S.B."/>
            <person name="Gainer-Dewar J."/>
            <person name="Goldberg J."/>
            <person name="Griggs A."/>
            <person name="Gujja S."/>
            <person name="Hansen M."/>
            <person name="Howarth C."/>
            <person name="Imamovic A."/>
            <person name="Ireland A."/>
            <person name="Larimer J."/>
            <person name="McCowan C."/>
            <person name="Murphy C."/>
            <person name="Pearson M."/>
            <person name="Poon T.W."/>
            <person name="Priest M."/>
            <person name="Roberts A."/>
            <person name="Saif S."/>
            <person name="Shea T."/>
            <person name="Sykes S."/>
            <person name="Wortman J."/>
            <person name="Nusbaum C."/>
            <person name="Birren B."/>
        </authorList>
    </citation>
    <scope>NUCLEOTIDE SEQUENCE [LARGE SCALE GENOMIC DNA]</scope>
    <source>
        <strain evidence="11">NJM9701</strain>
    </source>
</reference>
<sequence length="319" mass="35030">MEKLGAVTGSWKGKDVLSTEQFDAANVRFLFQVADRMKDMVARQGTDDTLRGKVLANVFFEPSTRTSCSFQAAMVRLGGSVVCVNESSSSSKKGETLSDTIKCLECYTDFLVLRHPVVGAAATAAIATSKPVINAGDGVGEHPTQALLDLYTIYQEAKLVDLNFAGKVITMVGDLKNGRTVHSLAKLLAHFNVKLNYVAPESLSMPKYIVESLAAQGVVQHATSDLDSVLRESDVLYITRIQKERFESIEEYDAVKDSFRITKATLENAKATAIVMHPLPRVNEIDVEVDSDPRSAYFRQMEYGMYVRMAILALVMGRA</sequence>
<feature type="domain" description="Aspartate/ornithine carbamoyltransferase carbamoyl-P binding" evidence="10">
    <location>
        <begin position="14"/>
        <end position="155"/>
    </location>
</feature>
<dbReference type="GeneID" id="20086226"/>
<dbReference type="GO" id="GO:0006207">
    <property type="term" value="P:'de novo' pyrimidine nucleobase biosynthetic process"/>
    <property type="evidence" value="ECO:0007669"/>
    <property type="project" value="InterPro"/>
</dbReference>
<keyword evidence="5" id="KW-0665">Pyrimidine biosynthesis</keyword>
<dbReference type="OrthoDB" id="1924069at2759"/>
<proteinExistence type="inferred from homology"/>
<dbReference type="SUPFAM" id="SSF53671">
    <property type="entry name" value="Aspartate/ornithine carbamoyltransferase"/>
    <property type="match status" value="1"/>
</dbReference>
<dbReference type="Pfam" id="PF00185">
    <property type="entry name" value="OTCace"/>
    <property type="match status" value="1"/>
</dbReference>
<dbReference type="UniPathway" id="UPA00070">
    <property type="reaction ID" value="UER00116"/>
</dbReference>
<evidence type="ECO:0000256" key="5">
    <source>
        <dbReference type="ARBA" id="ARBA00022975"/>
    </source>
</evidence>
<evidence type="ECO:0000259" key="10">
    <source>
        <dbReference type="Pfam" id="PF02729"/>
    </source>
</evidence>
<dbReference type="PRINTS" id="PR00101">
    <property type="entry name" value="ATCASE"/>
</dbReference>
<gene>
    <name evidence="11" type="ORF">H310_09176</name>
</gene>
<comment type="pathway">
    <text evidence="1">Pyrimidine metabolism; UMP biosynthesis via de novo pathway; (S)-dihydroorotate from bicarbonate: step 2/3.</text>
</comment>
<dbReference type="Gene3D" id="3.40.50.1370">
    <property type="entry name" value="Aspartate/ornithine carbamoyltransferase"/>
    <property type="match status" value="2"/>
</dbReference>
<dbReference type="GO" id="GO:0044205">
    <property type="term" value="P:'de novo' UMP biosynthetic process"/>
    <property type="evidence" value="ECO:0007669"/>
    <property type="project" value="UniProtKB-UniPathway"/>
</dbReference>